<dbReference type="PANTHER" id="PTHR48079:SF6">
    <property type="entry name" value="NAD(P)-BINDING DOMAIN-CONTAINING PROTEIN-RELATED"/>
    <property type="match status" value="1"/>
</dbReference>
<proteinExistence type="predicted"/>
<organism evidence="2 3">
    <name type="scientific">Veronia nyctiphanis</name>
    <dbReference type="NCBI Taxonomy" id="1278244"/>
    <lineage>
        <taxon>Bacteria</taxon>
        <taxon>Pseudomonadati</taxon>
        <taxon>Pseudomonadota</taxon>
        <taxon>Gammaproteobacteria</taxon>
        <taxon>Vibrionales</taxon>
        <taxon>Vibrionaceae</taxon>
        <taxon>Veronia</taxon>
    </lineage>
</organism>
<accession>A0A4Q0YRC8</accession>
<keyword evidence="3" id="KW-1185">Reference proteome</keyword>
<dbReference type="PANTHER" id="PTHR48079">
    <property type="entry name" value="PROTEIN YEEZ"/>
    <property type="match status" value="1"/>
</dbReference>
<dbReference type="GO" id="GO:0004029">
    <property type="term" value="F:aldehyde dehydrogenase (NAD+) activity"/>
    <property type="evidence" value="ECO:0007669"/>
    <property type="project" value="TreeGrafter"/>
</dbReference>
<dbReference type="Pfam" id="PF01370">
    <property type="entry name" value="Epimerase"/>
    <property type="match status" value="1"/>
</dbReference>
<sequence length="268" mass="29352">MGCGWFGLPLALSLKEKGYDVLGTKRTKEGADSIQSLGIPCRVFDISSRPENGQADEIFNADVVLINVPLGRKNFKPELFFQNIISVFTQCKQSKVRQVIFISTTSVYGSIKGTVTEETPTEPDTSSGETHSQIENYLLTEMKEQGLVMRFAGLVGGRRHPATFLSGRTGITNGLDCVNLIHRDDCISAIEAIISKGMTSSVMHLSSLQHPTRDAFYTWAAQGMKLPLPEFNKEGGNGKCIDATQTLNELGISLKYPSPYDMPLPEPS</sequence>
<dbReference type="Gene3D" id="3.40.50.720">
    <property type="entry name" value="NAD(P)-binding Rossmann-like Domain"/>
    <property type="match status" value="1"/>
</dbReference>
<dbReference type="SUPFAM" id="SSF51735">
    <property type="entry name" value="NAD(P)-binding Rossmann-fold domains"/>
    <property type="match status" value="1"/>
</dbReference>
<dbReference type="GO" id="GO:0005737">
    <property type="term" value="C:cytoplasm"/>
    <property type="evidence" value="ECO:0007669"/>
    <property type="project" value="TreeGrafter"/>
</dbReference>
<dbReference type="InterPro" id="IPR051783">
    <property type="entry name" value="NAD(P)-dependent_oxidoreduct"/>
</dbReference>
<gene>
    <name evidence="2" type="ORF">CS022_07970</name>
</gene>
<reference evidence="2 3" key="1">
    <citation type="submission" date="2017-10" db="EMBL/GenBank/DDBJ databases">
        <title>Nyctiphanis sp. nov., isolated from the stomach of the euphausiid Nyctiphanes simplex (Hansen, 1911) in the Gulf of California.</title>
        <authorList>
            <person name="Gomez-Gil B."/>
            <person name="Aguilar-Mendez M."/>
            <person name="Lopez-Cortes A."/>
            <person name="Gomez-Gutierrez J."/>
            <person name="Roque A."/>
            <person name="Lang E."/>
            <person name="Gonzalez-Castillo A."/>
        </authorList>
    </citation>
    <scope>NUCLEOTIDE SEQUENCE [LARGE SCALE GENOMIC DNA]</scope>
    <source>
        <strain evidence="2 3">CAIM 600</strain>
    </source>
</reference>
<dbReference type="EMBL" id="PEIB01000007">
    <property type="protein sequence ID" value="RXJ73737.1"/>
    <property type="molecule type" value="Genomic_DNA"/>
</dbReference>
<name>A0A4Q0YRC8_9GAMM</name>
<dbReference type="InterPro" id="IPR001509">
    <property type="entry name" value="Epimerase_deHydtase"/>
</dbReference>
<evidence type="ECO:0000313" key="2">
    <source>
        <dbReference type="EMBL" id="RXJ73737.1"/>
    </source>
</evidence>
<dbReference type="AlphaFoldDB" id="A0A4Q0YRC8"/>
<dbReference type="Proteomes" id="UP000290287">
    <property type="component" value="Unassembled WGS sequence"/>
</dbReference>
<feature type="domain" description="NAD-dependent epimerase/dehydratase" evidence="1">
    <location>
        <begin position="4"/>
        <end position="158"/>
    </location>
</feature>
<comment type="caution">
    <text evidence="2">The sequence shown here is derived from an EMBL/GenBank/DDBJ whole genome shotgun (WGS) entry which is preliminary data.</text>
</comment>
<protein>
    <submittedName>
        <fullName evidence="2">NAD(P)-dependent oxidoreductase</fullName>
    </submittedName>
</protein>
<evidence type="ECO:0000259" key="1">
    <source>
        <dbReference type="Pfam" id="PF01370"/>
    </source>
</evidence>
<dbReference type="InterPro" id="IPR036291">
    <property type="entry name" value="NAD(P)-bd_dom_sf"/>
</dbReference>
<evidence type="ECO:0000313" key="3">
    <source>
        <dbReference type="Proteomes" id="UP000290287"/>
    </source>
</evidence>